<dbReference type="SUPFAM" id="SSF50630">
    <property type="entry name" value="Acid proteases"/>
    <property type="match status" value="1"/>
</dbReference>
<dbReference type="InterPro" id="IPR001995">
    <property type="entry name" value="Peptidase_A2_cat"/>
</dbReference>
<evidence type="ECO:0000259" key="2">
    <source>
        <dbReference type="PROSITE" id="PS50175"/>
    </source>
</evidence>
<comment type="caution">
    <text evidence="3">The sequence shown here is derived from an EMBL/GenBank/DDBJ whole genome shotgun (WGS) entry which is preliminary data.</text>
</comment>
<keyword evidence="1" id="KW-0378">Hydrolase</keyword>
<reference evidence="3 4" key="1">
    <citation type="journal article" date="2016" name="Nat. Commun.">
        <title>Thousands of microbial genomes shed light on interconnected biogeochemical processes in an aquifer system.</title>
        <authorList>
            <person name="Anantharaman K."/>
            <person name="Brown C.T."/>
            <person name="Hug L.A."/>
            <person name="Sharon I."/>
            <person name="Castelle C.J."/>
            <person name="Probst A.J."/>
            <person name="Thomas B.C."/>
            <person name="Singh A."/>
            <person name="Wilkins M.J."/>
            <person name="Karaoz U."/>
            <person name="Brodie E.L."/>
            <person name="Williams K.H."/>
            <person name="Hubbard S.S."/>
            <person name="Banfield J.F."/>
        </authorList>
    </citation>
    <scope>NUCLEOTIDE SEQUENCE [LARGE SCALE GENOMIC DNA]</scope>
</reference>
<dbReference type="EMBL" id="MFZG01000033">
    <property type="protein sequence ID" value="OGK15745.1"/>
    <property type="molecule type" value="Genomic_DNA"/>
</dbReference>
<dbReference type="GO" id="GO:0006508">
    <property type="term" value="P:proteolysis"/>
    <property type="evidence" value="ECO:0007669"/>
    <property type="project" value="InterPro"/>
</dbReference>
<dbReference type="Pfam" id="PF13650">
    <property type="entry name" value="Asp_protease_2"/>
    <property type="match status" value="1"/>
</dbReference>
<evidence type="ECO:0000256" key="1">
    <source>
        <dbReference type="ARBA" id="ARBA00022801"/>
    </source>
</evidence>
<proteinExistence type="predicted"/>
<dbReference type="Gene3D" id="2.40.70.10">
    <property type="entry name" value="Acid Proteases"/>
    <property type="match status" value="1"/>
</dbReference>
<feature type="domain" description="Peptidase A2" evidence="2">
    <location>
        <begin position="38"/>
        <end position="117"/>
    </location>
</feature>
<dbReference type="InterPro" id="IPR021109">
    <property type="entry name" value="Peptidase_aspartic_dom_sf"/>
</dbReference>
<name>A0A1F7GAG1_9BACT</name>
<dbReference type="PROSITE" id="PS50175">
    <property type="entry name" value="ASP_PROT_RETROV"/>
    <property type="match status" value="1"/>
</dbReference>
<dbReference type="AlphaFoldDB" id="A0A1F7GAG1"/>
<organism evidence="3 4">
    <name type="scientific">Candidatus Roizmanbacteria bacterium RIFCSPHIGHO2_01_FULL_39_12c</name>
    <dbReference type="NCBI Taxonomy" id="1802031"/>
    <lineage>
        <taxon>Bacteria</taxon>
        <taxon>Candidatus Roizmaniibacteriota</taxon>
    </lineage>
</organism>
<accession>A0A1F7GAG1</accession>
<sequence length="136" mass="15534">MEVKFDYENGEKSYFGQVFRPVAKVSFKIPKKELWIETWMVVDTGADFSILPSYLSNDLQISLEHDCIKDITMGVGGNQTIYLLKSRITAKIGEIKRKVPIGFLDRNEVPPILGRQGFLETFDTEFLRSHAVVFKG</sequence>
<dbReference type="Proteomes" id="UP000177208">
    <property type="component" value="Unassembled WGS sequence"/>
</dbReference>
<evidence type="ECO:0000313" key="4">
    <source>
        <dbReference type="Proteomes" id="UP000177208"/>
    </source>
</evidence>
<evidence type="ECO:0000313" key="3">
    <source>
        <dbReference type="EMBL" id="OGK15745.1"/>
    </source>
</evidence>
<gene>
    <name evidence="3" type="ORF">A2774_00680</name>
</gene>
<protein>
    <recommendedName>
        <fullName evidence="2">Peptidase A2 domain-containing protein</fullName>
    </recommendedName>
</protein>
<dbReference type="GO" id="GO:0004190">
    <property type="term" value="F:aspartic-type endopeptidase activity"/>
    <property type="evidence" value="ECO:0007669"/>
    <property type="project" value="InterPro"/>
</dbReference>